<dbReference type="EMBL" id="CP081958">
    <property type="protein sequence ID" value="QZP36742.1"/>
    <property type="molecule type" value="Genomic_DNA"/>
</dbReference>
<dbReference type="RefSeq" id="WP_222606560.1">
    <property type="nucleotide sequence ID" value="NZ_CP081958.1"/>
</dbReference>
<keyword evidence="3" id="KW-1185">Reference proteome</keyword>
<name>A0A8T8WA58_9EURY</name>
<protein>
    <submittedName>
        <fullName evidence="2">Uncharacterized protein</fullName>
    </submittedName>
</protein>
<proteinExistence type="predicted"/>
<evidence type="ECO:0000313" key="3">
    <source>
        <dbReference type="Proteomes" id="UP000826254"/>
    </source>
</evidence>
<dbReference type="AlphaFoldDB" id="A0A8T8WA58"/>
<organism evidence="2 3">
    <name type="scientific">Halobaculum magnesiiphilum</name>
    <dbReference type="NCBI Taxonomy" id="1017351"/>
    <lineage>
        <taxon>Archaea</taxon>
        <taxon>Methanobacteriati</taxon>
        <taxon>Methanobacteriota</taxon>
        <taxon>Stenosarchaea group</taxon>
        <taxon>Halobacteria</taxon>
        <taxon>Halobacteriales</taxon>
        <taxon>Haloferacaceae</taxon>
        <taxon>Halobaculum</taxon>
    </lineage>
</organism>
<accession>A0A8T8WA58</accession>
<evidence type="ECO:0000313" key="2">
    <source>
        <dbReference type="EMBL" id="QZP36742.1"/>
    </source>
</evidence>
<evidence type="ECO:0000256" key="1">
    <source>
        <dbReference type="SAM" id="MobiDB-lite"/>
    </source>
</evidence>
<feature type="region of interest" description="Disordered" evidence="1">
    <location>
        <begin position="1"/>
        <end position="55"/>
    </location>
</feature>
<dbReference type="Proteomes" id="UP000826254">
    <property type="component" value="Chromosome"/>
</dbReference>
<feature type="compositionally biased region" description="Basic and acidic residues" evidence="1">
    <location>
        <begin position="45"/>
        <end position="55"/>
    </location>
</feature>
<gene>
    <name evidence="2" type="ORF">K6T50_10540</name>
</gene>
<dbReference type="GeneID" id="67178584"/>
<sequence>MAAKQPTVGIDHVTVVPTNAARDDDSSTADSDADDADGDGVAAADDDHDRAGDDA</sequence>
<dbReference type="KEGG" id="hmp:K6T50_10540"/>
<reference evidence="2 3" key="1">
    <citation type="journal article" date="2021" name="Int. J. Syst. Evol. Microbiol.">
        <title>Halobaculum halophilum sp. nov. and Halobaculum salinum sp. nov., isolated from salt lake and saline soil.</title>
        <authorList>
            <person name="Cui H.L."/>
            <person name="Shi X.W."/>
            <person name="Yin X.M."/>
            <person name="Yang X.Y."/>
            <person name="Hou J."/>
            <person name="Zhu L."/>
        </authorList>
    </citation>
    <scope>NUCLEOTIDE SEQUENCE [LARGE SCALE GENOMIC DNA]</scope>
    <source>
        <strain evidence="2 3">NBRC 109044</strain>
    </source>
</reference>